<evidence type="ECO:0000313" key="3">
    <source>
        <dbReference type="EMBL" id="TCJ85005.1"/>
    </source>
</evidence>
<name>A0A4V2P8A6_9GAMM</name>
<dbReference type="PROSITE" id="PS51371">
    <property type="entry name" value="CBS"/>
    <property type="match status" value="1"/>
</dbReference>
<dbReference type="InterPro" id="IPR046342">
    <property type="entry name" value="CBS_dom_sf"/>
</dbReference>
<dbReference type="RefSeq" id="WP_131906722.1">
    <property type="nucleotide sequence ID" value="NZ_BAAAFU010000001.1"/>
</dbReference>
<dbReference type="OrthoDB" id="5295117at2"/>
<proteinExistence type="predicted"/>
<dbReference type="Gene3D" id="3.10.580.10">
    <property type="entry name" value="CBS-domain"/>
    <property type="match status" value="1"/>
</dbReference>
<reference evidence="3 4" key="1">
    <citation type="submission" date="2019-03" db="EMBL/GenBank/DDBJ databases">
        <title>Genomic Encyclopedia of Type Strains, Phase IV (KMG-IV): sequencing the most valuable type-strain genomes for metagenomic binning, comparative biology and taxonomic classification.</title>
        <authorList>
            <person name="Goeker M."/>
        </authorList>
    </citation>
    <scope>NUCLEOTIDE SEQUENCE [LARGE SCALE GENOMIC DNA]</scope>
    <source>
        <strain evidence="3 4">DSM 24830</strain>
    </source>
</reference>
<dbReference type="Pfam" id="PF00571">
    <property type="entry name" value="CBS"/>
    <property type="match status" value="2"/>
</dbReference>
<gene>
    <name evidence="3" type="ORF">EV695_2970</name>
</gene>
<dbReference type="EMBL" id="SMFQ01000004">
    <property type="protein sequence ID" value="TCJ85005.1"/>
    <property type="molecule type" value="Genomic_DNA"/>
</dbReference>
<dbReference type="InterPro" id="IPR000644">
    <property type="entry name" value="CBS_dom"/>
</dbReference>
<evidence type="ECO:0000256" key="1">
    <source>
        <dbReference type="PROSITE-ProRule" id="PRU00703"/>
    </source>
</evidence>
<organism evidence="3 4">
    <name type="scientific">Cocleimonas flava</name>
    <dbReference type="NCBI Taxonomy" id="634765"/>
    <lineage>
        <taxon>Bacteria</taxon>
        <taxon>Pseudomonadati</taxon>
        <taxon>Pseudomonadota</taxon>
        <taxon>Gammaproteobacteria</taxon>
        <taxon>Thiotrichales</taxon>
        <taxon>Thiotrichaceae</taxon>
        <taxon>Cocleimonas</taxon>
    </lineage>
</organism>
<comment type="caution">
    <text evidence="3">The sequence shown here is derived from an EMBL/GenBank/DDBJ whole genome shotgun (WGS) entry which is preliminary data.</text>
</comment>
<sequence length="188" mass="21383">MKKMNLHPLNRVEHLVRPEDFDEITLSSPAVSVFTDFKKHMPLMIESDISAVQAKYLMQKTHVRLQIAVDREGELLGTISLDQLSDQNLLKEHTKGRDREDVLVRDLMTPREDIMALEYKELMASTIGDVVETLKKDGVQHFLVVEPNKHQIRGIISTSDIARRLHIPLDIETKTASFADVFNAIGSL</sequence>
<dbReference type="AlphaFoldDB" id="A0A4V2P8A6"/>
<keyword evidence="4" id="KW-1185">Reference proteome</keyword>
<evidence type="ECO:0000313" key="4">
    <source>
        <dbReference type="Proteomes" id="UP000294887"/>
    </source>
</evidence>
<keyword evidence="1" id="KW-0129">CBS domain</keyword>
<dbReference type="Proteomes" id="UP000294887">
    <property type="component" value="Unassembled WGS sequence"/>
</dbReference>
<feature type="domain" description="CBS" evidence="2">
    <location>
        <begin position="108"/>
        <end position="171"/>
    </location>
</feature>
<protein>
    <submittedName>
        <fullName evidence="3">CBS domain protein</fullName>
    </submittedName>
</protein>
<evidence type="ECO:0000259" key="2">
    <source>
        <dbReference type="PROSITE" id="PS51371"/>
    </source>
</evidence>
<dbReference type="SUPFAM" id="SSF54631">
    <property type="entry name" value="CBS-domain pair"/>
    <property type="match status" value="1"/>
</dbReference>
<accession>A0A4V2P8A6</accession>